<dbReference type="AlphaFoldDB" id="A0A917WLH1"/>
<feature type="region of interest" description="Disordered" evidence="1">
    <location>
        <begin position="1"/>
        <end position="22"/>
    </location>
</feature>
<evidence type="ECO:0000313" key="2">
    <source>
        <dbReference type="EMBL" id="GGM13717.1"/>
    </source>
</evidence>
<evidence type="ECO:0000256" key="1">
    <source>
        <dbReference type="SAM" id="MobiDB-lite"/>
    </source>
</evidence>
<comment type="caution">
    <text evidence="2">The sequence shown here is derived from an EMBL/GenBank/DDBJ whole genome shotgun (WGS) entry which is preliminary data.</text>
</comment>
<reference evidence="2" key="2">
    <citation type="submission" date="2020-09" db="EMBL/GenBank/DDBJ databases">
        <authorList>
            <person name="Sun Q."/>
            <person name="Ohkuma M."/>
        </authorList>
    </citation>
    <scope>NUCLEOTIDE SEQUENCE</scope>
    <source>
        <strain evidence="2">JCM 19831</strain>
    </source>
</reference>
<reference evidence="2" key="1">
    <citation type="journal article" date="2014" name="Int. J. Syst. Evol. Microbiol.">
        <title>Complete genome sequence of Corynebacterium casei LMG S-19264T (=DSM 44701T), isolated from a smear-ripened cheese.</title>
        <authorList>
            <consortium name="US DOE Joint Genome Institute (JGI-PGF)"/>
            <person name="Walter F."/>
            <person name="Albersmeier A."/>
            <person name="Kalinowski J."/>
            <person name="Ruckert C."/>
        </authorList>
    </citation>
    <scope>NUCLEOTIDE SEQUENCE</scope>
    <source>
        <strain evidence="2">JCM 19831</strain>
    </source>
</reference>
<dbReference type="EMBL" id="BMPI01000005">
    <property type="protein sequence ID" value="GGM13717.1"/>
    <property type="molecule type" value="Genomic_DNA"/>
</dbReference>
<feature type="region of interest" description="Disordered" evidence="1">
    <location>
        <begin position="85"/>
        <end position="117"/>
    </location>
</feature>
<protein>
    <submittedName>
        <fullName evidence="2">Uncharacterized protein</fullName>
    </submittedName>
</protein>
<dbReference type="Proteomes" id="UP000642070">
    <property type="component" value="Unassembled WGS sequence"/>
</dbReference>
<keyword evidence="3" id="KW-1185">Reference proteome</keyword>
<accession>A0A917WLH1</accession>
<gene>
    <name evidence="2" type="ORF">GCM10007977_013470</name>
</gene>
<proteinExistence type="predicted"/>
<sequence>MQLAAGPGQPLDGGDAGAVGLHGEDGAALDAVLRTVGAAHENGAGSTVARVAADDRANLAELFTEMMNEEGPGLDVVDVARAVDVDTDPDTVRRGHKASRGDVRNGPSRGGRPRATS</sequence>
<name>A0A917WLH1_9ACTN</name>
<evidence type="ECO:0000313" key="3">
    <source>
        <dbReference type="Proteomes" id="UP000642070"/>
    </source>
</evidence>
<organism evidence="2 3">
    <name type="scientific">Dactylosporangium sucinum</name>
    <dbReference type="NCBI Taxonomy" id="1424081"/>
    <lineage>
        <taxon>Bacteria</taxon>
        <taxon>Bacillati</taxon>
        <taxon>Actinomycetota</taxon>
        <taxon>Actinomycetes</taxon>
        <taxon>Micromonosporales</taxon>
        <taxon>Micromonosporaceae</taxon>
        <taxon>Dactylosporangium</taxon>
    </lineage>
</organism>